<gene>
    <name evidence="3" type="ORF">JY572_31245</name>
</gene>
<sequence length="377" mass="41491">MAHMTANTTKQRIDSLARYHLLGRSGLRVSPLALGTMTFGTEWGWGSPKETAHRLLARYLEAGGNFLDTADGYTGGTSEEIIGDYFAKQGGRDSAVIATKFTINMIPGDPNAGGNGRKNIHRALEASLRRLKTDYVDLYWLHAWDGITPLEEVMQTLTDLVSAGKIRYIGLSDVPAWYFARAQTLAERQGWERVVALQLEYSLLERNIEREHIPAALALGASITPWSPLGSGMLSGKYTREGLTAKGEGRLPAIQGGGNPGLEKLFTERNWRIVDTLLEVSRELDRSPAQVALAWVARRPGVASTIIGATKLEQLEANLHALDVEIPQAQADRLEAASRPELVHPYIFFENTFFSGGMFSGGTTIRAEPTWFRPVAR</sequence>
<evidence type="ECO:0000313" key="3">
    <source>
        <dbReference type="EMBL" id="QSQ12789.1"/>
    </source>
</evidence>
<proteinExistence type="predicted"/>
<name>A0ABX7N2X8_9BACT</name>
<keyword evidence="1" id="KW-0560">Oxidoreductase</keyword>
<reference evidence="3 4" key="1">
    <citation type="submission" date="2021-02" db="EMBL/GenBank/DDBJ databases">
        <title>De Novo genome assembly of isolated myxobacteria.</title>
        <authorList>
            <person name="Stevens D.C."/>
        </authorList>
    </citation>
    <scope>NUCLEOTIDE SEQUENCE [LARGE SCALE GENOMIC DNA]</scope>
    <source>
        <strain evidence="3 4">SCHIC003</strain>
    </source>
</reference>
<dbReference type="SUPFAM" id="SSF51430">
    <property type="entry name" value="NAD(P)-linked oxidoreductase"/>
    <property type="match status" value="1"/>
</dbReference>
<dbReference type="InterPro" id="IPR050523">
    <property type="entry name" value="AKR_Detox_Biosynth"/>
</dbReference>
<dbReference type="RefSeq" id="WP_206714504.1">
    <property type="nucleotide sequence ID" value="NZ_CP071091.1"/>
</dbReference>
<evidence type="ECO:0000313" key="4">
    <source>
        <dbReference type="Proteomes" id="UP000663090"/>
    </source>
</evidence>
<dbReference type="EMBL" id="CP071091">
    <property type="protein sequence ID" value="QSQ12789.1"/>
    <property type="molecule type" value="Genomic_DNA"/>
</dbReference>
<dbReference type="InterPro" id="IPR023210">
    <property type="entry name" value="NADP_OxRdtase_dom"/>
</dbReference>
<keyword evidence="4" id="KW-1185">Reference proteome</keyword>
<dbReference type="CDD" id="cd19080">
    <property type="entry name" value="AKR_AKR9A_9B"/>
    <property type="match status" value="1"/>
</dbReference>
<evidence type="ECO:0000256" key="1">
    <source>
        <dbReference type="ARBA" id="ARBA00023002"/>
    </source>
</evidence>
<organism evidence="3 4">
    <name type="scientific">Myxococcus landrumensis</name>
    <dbReference type="NCBI Taxonomy" id="2813577"/>
    <lineage>
        <taxon>Bacteria</taxon>
        <taxon>Pseudomonadati</taxon>
        <taxon>Myxococcota</taxon>
        <taxon>Myxococcia</taxon>
        <taxon>Myxococcales</taxon>
        <taxon>Cystobacterineae</taxon>
        <taxon>Myxococcaceae</taxon>
        <taxon>Myxococcus</taxon>
    </lineage>
</organism>
<dbReference type="Pfam" id="PF00248">
    <property type="entry name" value="Aldo_ket_red"/>
    <property type="match status" value="1"/>
</dbReference>
<dbReference type="Gene3D" id="3.20.20.100">
    <property type="entry name" value="NADP-dependent oxidoreductase domain"/>
    <property type="match status" value="1"/>
</dbReference>
<evidence type="ECO:0000259" key="2">
    <source>
        <dbReference type="Pfam" id="PF00248"/>
    </source>
</evidence>
<feature type="domain" description="NADP-dependent oxidoreductase" evidence="2">
    <location>
        <begin position="31"/>
        <end position="337"/>
    </location>
</feature>
<dbReference type="PANTHER" id="PTHR43364:SF4">
    <property type="entry name" value="NAD(P)-LINKED OXIDOREDUCTASE SUPERFAMILY PROTEIN"/>
    <property type="match status" value="1"/>
</dbReference>
<dbReference type="Proteomes" id="UP000663090">
    <property type="component" value="Chromosome"/>
</dbReference>
<dbReference type="PANTHER" id="PTHR43364">
    <property type="entry name" value="NADH-SPECIFIC METHYLGLYOXAL REDUCTASE-RELATED"/>
    <property type="match status" value="1"/>
</dbReference>
<dbReference type="InterPro" id="IPR036812">
    <property type="entry name" value="NAD(P)_OxRdtase_dom_sf"/>
</dbReference>
<accession>A0ABX7N2X8</accession>
<protein>
    <submittedName>
        <fullName evidence="3">Aldo/keto reductase</fullName>
    </submittedName>
</protein>